<evidence type="ECO:0000313" key="2">
    <source>
        <dbReference type="Proteomes" id="UP000346198"/>
    </source>
</evidence>
<gene>
    <name evidence="1" type="ORF">SCARR_01206</name>
</gene>
<organism evidence="1 2">
    <name type="scientific">Pontiella sulfatireligans</name>
    <dbReference type="NCBI Taxonomy" id="2750658"/>
    <lineage>
        <taxon>Bacteria</taxon>
        <taxon>Pseudomonadati</taxon>
        <taxon>Kiritimatiellota</taxon>
        <taxon>Kiritimatiellia</taxon>
        <taxon>Kiritimatiellales</taxon>
        <taxon>Pontiellaceae</taxon>
        <taxon>Pontiella</taxon>
    </lineage>
</organism>
<sequence length="321" mass="36825">MFECIDKDLGKSTTLNQWHHIFDSDYDLLSPYLRPTGDQSPVSFCPAYAQPTRQFDGSAGNEPECSSCCCRESCDFAQNTFGLWKFSPTRLASRLGSVFRLTPEPETLKDESVRIGTVRSKAEGYPAFLLKGGSGDYVKTAQNVLQNQQCPCFFITPMHCPETDQWSARYKMGYSSLEEQFEPHSFSLKRGCPDPLLKFKALNHSPADVAGAITHLVEDVRPGVFIEHSFKYIKFPDGYRVNLVRAPIRRAVVRFIHQQLAHTGCREFDVEVMRESYNDAHPKHEWRSVRIREDLFKRHPDDFDRLFDAVDKANGRYFMLV</sequence>
<dbReference type="EMBL" id="CAAHFH010000001">
    <property type="protein sequence ID" value="VGO19149.1"/>
    <property type="molecule type" value="Genomic_DNA"/>
</dbReference>
<reference evidence="1 2" key="1">
    <citation type="submission" date="2019-04" db="EMBL/GenBank/DDBJ databases">
        <authorList>
            <person name="Van Vliet M D."/>
        </authorList>
    </citation>
    <scope>NUCLEOTIDE SEQUENCE [LARGE SCALE GENOMIC DNA]</scope>
    <source>
        <strain evidence="1 2">F21</strain>
    </source>
</reference>
<proteinExistence type="predicted"/>
<keyword evidence="2" id="KW-1185">Reference proteome</keyword>
<dbReference type="Proteomes" id="UP000346198">
    <property type="component" value="Unassembled WGS sequence"/>
</dbReference>
<dbReference type="AlphaFoldDB" id="A0A6C2UGU6"/>
<name>A0A6C2UGU6_9BACT</name>
<dbReference type="RefSeq" id="WP_136060572.1">
    <property type="nucleotide sequence ID" value="NZ_CAAHFH010000001.1"/>
</dbReference>
<protein>
    <submittedName>
        <fullName evidence="1">Uncharacterized protein</fullName>
    </submittedName>
</protein>
<accession>A0A6C2UGU6</accession>
<evidence type="ECO:0000313" key="1">
    <source>
        <dbReference type="EMBL" id="VGO19149.1"/>
    </source>
</evidence>